<dbReference type="Proteomes" id="UP000533080">
    <property type="component" value="Unassembled WGS sequence"/>
</dbReference>
<organism evidence="1 2">
    <name type="scientific">Myxococcus xanthus</name>
    <dbReference type="NCBI Taxonomy" id="34"/>
    <lineage>
        <taxon>Bacteria</taxon>
        <taxon>Pseudomonadati</taxon>
        <taxon>Myxococcota</taxon>
        <taxon>Myxococcia</taxon>
        <taxon>Myxococcales</taxon>
        <taxon>Cystobacterineae</taxon>
        <taxon>Myxococcaceae</taxon>
        <taxon>Myxococcus</taxon>
    </lineage>
</organism>
<accession>A0A7Y4IL19</accession>
<dbReference type="AlphaFoldDB" id="A0A7Y4IL19"/>
<evidence type="ECO:0008006" key="3">
    <source>
        <dbReference type="Google" id="ProtNLM"/>
    </source>
</evidence>
<sequence>MRYSDEEKKKIVDDFIGLSNNQIKGFLRQRELPVTGTKEIFRALLQEQLEREQLSYTELVAYLDQISPWGKQHVFLLKGFPQLVKPFRDRAWVEDRLKEHGLRDRLNAPLRLILPEQLTVSEISYRPELLRVIAIARRDEWSREHDYDRYEVIEGRQVEFRAYSHHVDRGLIIFEWDLIHNTAALRVSQLPSGGDYEEEFSAFARLTSKWLSLHMFEKLDIRRAIRSLHELAETGEPEARPQAIDYRTFGGRVFSGRSATSETSVLGEVVIDSAMKNLRDLGTGQLGNFYWLPTACGGVHKELHVFLNGPAHRINFTTANDEKSLRHVLDRIRAHCS</sequence>
<evidence type="ECO:0000313" key="1">
    <source>
        <dbReference type="EMBL" id="NOJ81064.1"/>
    </source>
</evidence>
<proteinExistence type="predicted"/>
<dbReference type="EMBL" id="JABFNT010000075">
    <property type="protein sequence ID" value="NOJ81064.1"/>
    <property type="molecule type" value="Genomic_DNA"/>
</dbReference>
<comment type="caution">
    <text evidence="1">The sequence shown here is derived from an EMBL/GenBank/DDBJ whole genome shotgun (WGS) entry which is preliminary data.</text>
</comment>
<gene>
    <name evidence="1" type="ORF">HNV28_22515</name>
</gene>
<name>A0A7Y4IL19_MYXXA</name>
<reference evidence="1 2" key="1">
    <citation type="submission" date="2020-05" db="EMBL/GenBank/DDBJ databases">
        <authorList>
            <person name="Whitworth D."/>
        </authorList>
    </citation>
    <scope>NUCLEOTIDE SEQUENCE [LARGE SCALE GENOMIC DNA]</scope>
    <source>
        <strain evidence="1 2">AM005</strain>
    </source>
</reference>
<protein>
    <recommendedName>
        <fullName evidence="3">SAP domain-containing protein</fullName>
    </recommendedName>
</protein>
<evidence type="ECO:0000313" key="2">
    <source>
        <dbReference type="Proteomes" id="UP000533080"/>
    </source>
</evidence>
<dbReference type="RefSeq" id="WP_171443157.1">
    <property type="nucleotide sequence ID" value="NZ_JABFNS010000089.1"/>
</dbReference>